<name>V5H2C6_ANOGL</name>
<feature type="chain" id="PRO_5004737652" evidence="1">
    <location>
        <begin position="20"/>
        <end position="106"/>
    </location>
</feature>
<dbReference type="GO" id="GO:0005576">
    <property type="term" value="C:extracellular region"/>
    <property type="evidence" value="ECO:0007669"/>
    <property type="project" value="InterPro"/>
</dbReference>
<dbReference type="InterPro" id="IPR002557">
    <property type="entry name" value="Chitin-bd_dom"/>
</dbReference>
<protein>
    <submittedName>
        <fullName evidence="3">Peritrophin</fullName>
    </submittedName>
</protein>
<dbReference type="InterPro" id="IPR036508">
    <property type="entry name" value="Chitin-bd_dom_sf"/>
</dbReference>
<feature type="domain" description="Chitin-binding type-2" evidence="2">
    <location>
        <begin position="20"/>
        <end position="78"/>
    </location>
</feature>
<gene>
    <name evidence="3" type="primary">PE1</name>
</gene>
<sequence>MYKLIFILGFVALFAFTSAEVNCPEEDENSKASYFPHEVECGKFYECHYGVPALLECPPGTYWDTRLNVCDMDAVCGDLLTSIAPPGTVMKIGKKICTKNVYTINI</sequence>
<dbReference type="Pfam" id="PF01607">
    <property type="entry name" value="CBM_14"/>
    <property type="match status" value="1"/>
</dbReference>
<dbReference type="Gene3D" id="2.170.140.10">
    <property type="entry name" value="Chitin binding domain"/>
    <property type="match status" value="1"/>
</dbReference>
<dbReference type="GO" id="GO:0008061">
    <property type="term" value="F:chitin binding"/>
    <property type="evidence" value="ECO:0007669"/>
    <property type="project" value="InterPro"/>
</dbReference>
<reference evidence="3" key="1">
    <citation type="submission" date="2013-07" db="EMBL/GenBank/DDBJ databases">
        <title>Midgut Transcriptome Profiling of Anoplphora glabripennis, a Lignocellulose Degrading, Wood-Boring Cerambycid.</title>
        <authorList>
            <person name="Scully E.D."/>
            <person name="Hoover K."/>
            <person name="Carlson J.E."/>
            <person name="Tien M."/>
            <person name="Geib S.M."/>
        </authorList>
    </citation>
    <scope>NUCLEOTIDE SEQUENCE</scope>
</reference>
<dbReference type="PROSITE" id="PS50940">
    <property type="entry name" value="CHIT_BIND_II"/>
    <property type="match status" value="1"/>
</dbReference>
<evidence type="ECO:0000313" key="3">
    <source>
        <dbReference type="EMBL" id="JAB66973.1"/>
    </source>
</evidence>
<dbReference type="SMART" id="SM00494">
    <property type="entry name" value="ChtBD2"/>
    <property type="match status" value="1"/>
</dbReference>
<evidence type="ECO:0000259" key="2">
    <source>
        <dbReference type="PROSITE" id="PS50940"/>
    </source>
</evidence>
<keyword evidence="1" id="KW-0732">Signal</keyword>
<dbReference type="EMBL" id="GALX01001493">
    <property type="protein sequence ID" value="JAB66973.1"/>
    <property type="molecule type" value="Transcribed_RNA"/>
</dbReference>
<dbReference type="AlphaFoldDB" id="V5H2C6"/>
<proteinExistence type="predicted"/>
<accession>V5H2C6</accession>
<dbReference type="SUPFAM" id="SSF57625">
    <property type="entry name" value="Invertebrate chitin-binding proteins"/>
    <property type="match status" value="1"/>
</dbReference>
<evidence type="ECO:0000256" key="1">
    <source>
        <dbReference type="SAM" id="SignalP"/>
    </source>
</evidence>
<feature type="signal peptide" evidence="1">
    <location>
        <begin position="1"/>
        <end position="19"/>
    </location>
</feature>
<organism evidence="3">
    <name type="scientific">Anoplophora glabripennis</name>
    <name type="common">Asian longhorn beetle</name>
    <name type="synonym">Anoplophora nobilis</name>
    <dbReference type="NCBI Taxonomy" id="217634"/>
    <lineage>
        <taxon>Eukaryota</taxon>
        <taxon>Metazoa</taxon>
        <taxon>Ecdysozoa</taxon>
        <taxon>Arthropoda</taxon>
        <taxon>Hexapoda</taxon>
        <taxon>Insecta</taxon>
        <taxon>Pterygota</taxon>
        <taxon>Neoptera</taxon>
        <taxon>Endopterygota</taxon>
        <taxon>Coleoptera</taxon>
        <taxon>Polyphaga</taxon>
        <taxon>Cucujiformia</taxon>
        <taxon>Chrysomeloidea</taxon>
        <taxon>Cerambycidae</taxon>
        <taxon>Lamiinae</taxon>
        <taxon>Lamiini</taxon>
        <taxon>Anoplophora</taxon>
    </lineage>
</organism>